<accession>A0A3E2VT90</accession>
<dbReference type="Proteomes" id="UP000260025">
    <property type="component" value="Unassembled WGS sequence"/>
</dbReference>
<evidence type="ECO:0000313" key="2">
    <source>
        <dbReference type="Proteomes" id="UP000260025"/>
    </source>
</evidence>
<name>A0A3E2VT90_CLOIN</name>
<sequence>MIFRKRKKHTYRIIMDCDTAENIEAETKEITINNLNKILCDMINQSLEEIGVINLRVEVLEDDHSM</sequence>
<reference evidence="1 2" key="1">
    <citation type="submission" date="2018-08" db="EMBL/GenBank/DDBJ databases">
        <title>A genome reference for cultivated species of the human gut microbiota.</title>
        <authorList>
            <person name="Zou Y."/>
            <person name="Xue W."/>
            <person name="Luo G."/>
        </authorList>
    </citation>
    <scope>NUCLEOTIDE SEQUENCE [LARGE SCALE GENOMIC DNA]</scope>
    <source>
        <strain evidence="1 2">OF01-2LB</strain>
    </source>
</reference>
<comment type="caution">
    <text evidence="1">The sequence shown here is derived from an EMBL/GenBank/DDBJ whole genome shotgun (WGS) entry which is preliminary data.</text>
</comment>
<protein>
    <submittedName>
        <fullName evidence="1">Uncharacterized protein</fullName>
    </submittedName>
</protein>
<gene>
    <name evidence="1" type="ORF">DXA38_14415</name>
</gene>
<evidence type="ECO:0000313" key="1">
    <source>
        <dbReference type="EMBL" id="RGC14168.1"/>
    </source>
</evidence>
<organism evidence="1 2">
    <name type="scientific">Clostridium innocuum</name>
    <dbReference type="NCBI Taxonomy" id="1522"/>
    <lineage>
        <taxon>Bacteria</taxon>
        <taxon>Bacillati</taxon>
        <taxon>Bacillota</taxon>
        <taxon>Clostridia</taxon>
        <taxon>Eubacteriales</taxon>
        <taxon>Clostridiaceae</taxon>
        <taxon>Clostridium</taxon>
    </lineage>
</organism>
<dbReference type="AlphaFoldDB" id="A0A3E2VT90"/>
<proteinExistence type="predicted"/>
<dbReference type="EMBL" id="QVEV01000023">
    <property type="protein sequence ID" value="RGC14168.1"/>
    <property type="molecule type" value="Genomic_DNA"/>
</dbReference>